<dbReference type="FunFam" id="3.40.50.720:FF:000090">
    <property type="entry name" value="NADP-dependent mannitol dehydrogenase"/>
    <property type="match status" value="1"/>
</dbReference>
<dbReference type="OMA" id="WEDGPFI"/>
<evidence type="ECO:0000256" key="3">
    <source>
        <dbReference type="ARBA" id="ARBA00023002"/>
    </source>
</evidence>
<dbReference type="VEuPathDB" id="FungiDB:M_BR32_EuGene_00119601"/>
<evidence type="ECO:0000313" key="4">
    <source>
        <dbReference type="EMBL" id="QBZ58016.1"/>
    </source>
</evidence>
<name>A0A4P7NAE1_PYROR</name>
<comment type="similarity">
    <text evidence="1">Belongs to the short-chain dehydrogenases/reductases (SDR) family.</text>
</comment>
<gene>
    <name evidence="4" type="ORF">PoMZ_02955</name>
</gene>
<evidence type="ECO:0000313" key="5">
    <source>
        <dbReference type="Proteomes" id="UP000294847"/>
    </source>
</evidence>
<dbReference type="PANTHER" id="PTHR43008">
    <property type="entry name" value="BENZIL REDUCTASE"/>
    <property type="match status" value="1"/>
</dbReference>
<accession>A0A4P7NAE1</accession>
<protein>
    <submittedName>
        <fullName evidence="4">Uncharacterized protein</fullName>
    </submittedName>
</protein>
<evidence type="ECO:0000256" key="1">
    <source>
        <dbReference type="ARBA" id="ARBA00006484"/>
    </source>
</evidence>
<dbReference type="SUPFAM" id="SSF51735">
    <property type="entry name" value="NAD(P)-binding Rossmann-fold domains"/>
    <property type="match status" value="1"/>
</dbReference>
<dbReference type="InterPro" id="IPR020904">
    <property type="entry name" value="Sc_DH/Rdtase_CS"/>
</dbReference>
<dbReference type="PRINTS" id="PR00080">
    <property type="entry name" value="SDRFAMILY"/>
</dbReference>
<dbReference type="GO" id="GO:0050085">
    <property type="term" value="F:mannitol 2-dehydrogenase (NADP+) activity"/>
    <property type="evidence" value="ECO:0007669"/>
    <property type="project" value="UniProtKB-ARBA"/>
</dbReference>
<dbReference type="PRINTS" id="PR00081">
    <property type="entry name" value="GDHRDH"/>
</dbReference>
<keyword evidence="2" id="KW-0521">NADP</keyword>
<dbReference type="EMBL" id="CP034206">
    <property type="protein sequence ID" value="QBZ58016.1"/>
    <property type="molecule type" value="Genomic_DNA"/>
</dbReference>
<dbReference type="GO" id="GO:0050664">
    <property type="term" value="F:oxidoreductase activity, acting on NAD(P)H, oxygen as acceptor"/>
    <property type="evidence" value="ECO:0007669"/>
    <property type="project" value="TreeGrafter"/>
</dbReference>
<sequence length="292" mass="31480">MAETMKDGKFPHDNMVAPKSNRVMPLFSLKGRTAIVSGAGAGIGLAVAEAFAEAGANVAIWFNSNKEAHERAKDIEREYGVTCKAYQVNVTSYEEVEKAINQGVKDLNGRLDVFVANSGVAWEQGPLIDGGLDHYKKVMTTNMDGTIYCARVAGQHWRRQKKEGTTIDGKPLENYTYGSFIATGSMSGHIVNVPQLQTAYNAAKAGIIHMCRSLGVEWTGFARANSVSPGYINTEISSFAPAEVKNAWKDKIPMGREGETSELKGVYLYLASDAASYTTGTDICVDGGYAAP</sequence>
<organism evidence="4 5">
    <name type="scientific">Pyricularia oryzae</name>
    <name type="common">Rice blast fungus</name>
    <name type="synonym">Magnaporthe oryzae</name>
    <dbReference type="NCBI Taxonomy" id="318829"/>
    <lineage>
        <taxon>Eukaryota</taxon>
        <taxon>Fungi</taxon>
        <taxon>Dikarya</taxon>
        <taxon>Ascomycota</taxon>
        <taxon>Pezizomycotina</taxon>
        <taxon>Sordariomycetes</taxon>
        <taxon>Sordariomycetidae</taxon>
        <taxon>Magnaporthales</taxon>
        <taxon>Pyriculariaceae</taxon>
        <taxon>Pyricularia</taxon>
    </lineage>
</organism>
<dbReference type="SMR" id="A0A4P7NAE1"/>
<reference evidence="4 5" key="1">
    <citation type="journal article" date="2019" name="Mol. Biol. Evol.">
        <title>Blast fungal genomes show frequent chromosomal changes, gene gains and losses, and effector gene turnover.</title>
        <authorList>
            <person name="Gomez Luciano L.B."/>
            <person name="Jason Tsai I."/>
            <person name="Chuma I."/>
            <person name="Tosa Y."/>
            <person name="Chen Y.H."/>
            <person name="Li J.Y."/>
            <person name="Li M.Y."/>
            <person name="Jade Lu M.Y."/>
            <person name="Nakayashiki H."/>
            <person name="Li W.H."/>
        </authorList>
    </citation>
    <scope>NUCLEOTIDE SEQUENCE [LARGE SCALE GENOMIC DNA]</scope>
    <source>
        <strain evidence="4">MZ5-1-6</strain>
    </source>
</reference>
<evidence type="ECO:0000256" key="2">
    <source>
        <dbReference type="ARBA" id="ARBA00022857"/>
    </source>
</evidence>
<dbReference type="PROSITE" id="PS00061">
    <property type="entry name" value="ADH_SHORT"/>
    <property type="match status" value="1"/>
</dbReference>
<proteinExistence type="inferred from homology"/>
<dbReference type="Gene3D" id="3.40.50.720">
    <property type="entry name" value="NAD(P)-binding Rossmann-like Domain"/>
    <property type="match status" value="1"/>
</dbReference>
<keyword evidence="3" id="KW-0560">Oxidoreductase</keyword>
<dbReference type="Pfam" id="PF13561">
    <property type="entry name" value="adh_short_C2"/>
    <property type="match status" value="1"/>
</dbReference>
<dbReference type="AlphaFoldDB" id="A0A4P7NAE1"/>
<dbReference type="InterPro" id="IPR002347">
    <property type="entry name" value="SDR_fam"/>
</dbReference>
<dbReference type="GO" id="GO:0019594">
    <property type="term" value="P:mannitol metabolic process"/>
    <property type="evidence" value="ECO:0007669"/>
    <property type="project" value="UniProtKB-ARBA"/>
</dbReference>
<dbReference type="PANTHER" id="PTHR43008:SF13">
    <property type="entry name" value="L-XYLULOSE REDUCTASE-RELATED"/>
    <property type="match status" value="1"/>
</dbReference>
<dbReference type="Proteomes" id="UP000294847">
    <property type="component" value="Chromosome 3"/>
</dbReference>
<dbReference type="InterPro" id="IPR036291">
    <property type="entry name" value="NAD(P)-bd_dom_sf"/>
</dbReference>